<name>A0A221NT91_9ACTN</name>
<dbReference type="InterPro" id="IPR032582">
    <property type="entry name" value="DUF4916"/>
</dbReference>
<dbReference type="Pfam" id="PF16262">
    <property type="entry name" value="DUF4916"/>
    <property type="match status" value="1"/>
</dbReference>
<gene>
    <name evidence="1" type="ORF">LK07_02930</name>
</gene>
<accession>A0A221NT91</accession>
<dbReference type="AlphaFoldDB" id="A0A221NT91"/>
<dbReference type="KEGG" id="splu:LK06_001850"/>
<dbReference type="STRING" id="1355015.LK06_001850"/>
<dbReference type="SUPFAM" id="SSF55811">
    <property type="entry name" value="Nudix"/>
    <property type="match status" value="1"/>
</dbReference>
<reference evidence="1 2" key="1">
    <citation type="submission" date="2017-07" db="EMBL/GenBank/DDBJ databases">
        <title>Genome sequence of Streptomyces pluripotens MUSC 137T.</title>
        <authorList>
            <person name="Ser H.-L."/>
            <person name="Lee L.-H."/>
        </authorList>
    </citation>
    <scope>NUCLEOTIDE SEQUENCE [LARGE SCALE GENOMIC DNA]</scope>
    <source>
        <strain evidence="1 2">MUSC 137</strain>
    </source>
</reference>
<organism evidence="1 2">
    <name type="scientific">Streptomyces pluripotens</name>
    <dbReference type="NCBI Taxonomy" id="1355015"/>
    <lineage>
        <taxon>Bacteria</taxon>
        <taxon>Bacillati</taxon>
        <taxon>Actinomycetota</taxon>
        <taxon>Actinomycetes</taxon>
        <taxon>Kitasatosporales</taxon>
        <taxon>Streptomycetaceae</taxon>
        <taxon>Streptomyces</taxon>
    </lineage>
</organism>
<proteinExistence type="predicted"/>
<evidence type="ECO:0000313" key="2">
    <source>
        <dbReference type="Proteomes" id="UP000031501"/>
    </source>
</evidence>
<keyword evidence="2" id="KW-1185">Reference proteome</keyword>
<evidence type="ECO:0000313" key="1">
    <source>
        <dbReference type="EMBL" id="ASN23154.1"/>
    </source>
</evidence>
<dbReference type="Proteomes" id="UP000031501">
    <property type="component" value="Chromosome"/>
</dbReference>
<dbReference type="Gene3D" id="3.90.79.10">
    <property type="entry name" value="Nucleoside Triphosphate Pyrophosphohydrolase"/>
    <property type="match status" value="1"/>
</dbReference>
<protein>
    <submittedName>
        <fullName evidence="1">DUF4916 domain-containing protein</fullName>
    </submittedName>
</protein>
<dbReference type="InterPro" id="IPR015797">
    <property type="entry name" value="NUDIX_hydrolase-like_dom_sf"/>
</dbReference>
<dbReference type="EMBL" id="CP022433">
    <property type="protein sequence ID" value="ASN23154.1"/>
    <property type="molecule type" value="Genomic_DNA"/>
</dbReference>
<sequence>MLSTAQEKIPLTKDIVGAGDRWIPDAEYAAIRARVPIVCVDLLPVTRSPVRKVGLIRRDTYDGGQGWCLVGGAIILDESIGEALARHLRTTLGPRFHFFQETLSLGSVAEYFRDRRPQALHDPRKHAVALSHVAECAGVPQPTGEALDFRWFRVDALPSAREFGFGQDRVVSKLLSSWR</sequence>